<evidence type="ECO:0000256" key="5">
    <source>
        <dbReference type="ARBA" id="ARBA00023136"/>
    </source>
</evidence>
<dbReference type="InterPro" id="IPR007156">
    <property type="entry name" value="MamQ_LemA"/>
</dbReference>
<dbReference type="InterPro" id="IPR023353">
    <property type="entry name" value="LemA-like_dom_sf"/>
</dbReference>
<dbReference type="SUPFAM" id="SSF140478">
    <property type="entry name" value="LemA-like"/>
    <property type="match status" value="1"/>
</dbReference>
<evidence type="ECO:0000313" key="7">
    <source>
        <dbReference type="EMBL" id="PND38424.1"/>
    </source>
</evidence>
<protein>
    <recommendedName>
        <fullName evidence="9">LemA family protein</fullName>
    </recommendedName>
</protein>
<name>A0A2N8KY89_9BURK</name>
<comment type="similarity">
    <text evidence="2">Belongs to the LemA family.</text>
</comment>
<dbReference type="Gene3D" id="1.20.1440.20">
    <property type="entry name" value="LemA-like domain"/>
    <property type="match status" value="1"/>
</dbReference>
<organism evidence="7 8">
    <name type="scientific">Kinneretia aquatilis</name>
    <dbReference type="NCBI Taxonomy" id="2070761"/>
    <lineage>
        <taxon>Bacteria</taxon>
        <taxon>Pseudomonadati</taxon>
        <taxon>Pseudomonadota</taxon>
        <taxon>Betaproteobacteria</taxon>
        <taxon>Burkholderiales</taxon>
        <taxon>Sphaerotilaceae</taxon>
        <taxon>Roseateles</taxon>
    </lineage>
</organism>
<comment type="caution">
    <text evidence="7">The sequence shown here is derived from an EMBL/GenBank/DDBJ whole genome shotgun (WGS) entry which is preliminary data.</text>
</comment>
<gene>
    <name evidence="7" type="ORF">C1O66_13420</name>
</gene>
<sequence>MEPTDTGWSWGWAGWGLAAMLLFWAIGAYNRVMSLRNAIAVAFAQLDTHMSARASVCAELLAVLRPLLPNEQATFDALDAAQQEVQTALQAVRARPYAGDPVASLGVASAVHAAALTRLMSMLEHHAELREHPELFAQVDELKMIERQRSFTRQVFNQAVGAYNEAIIQFPTRVLASFYGFREARSL</sequence>
<dbReference type="PANTHER" id="PTHR34478">
    <property type="entry name" value="PROTEIN LEMA"/>
    <property type="match status" value="1"/>
</dbReference>
<evidence type="ECO:0000256" key="4">
    <source>
        <dbReference type="ARBA" id="ARBA00022989"/>
    </source>
</evidence>
<evidence type="ECO:0000256" key="2">
    <source>
        <dbReference type="ARBA" id="ARBA00008854"/>
    </source>
</evidence>
<dbReference type="Proteomes" id="UP000235916">
    <property type="component" value="Unassembled WGS sequence"/>
</dbReference>
<keyword evidence="8" id="KW-1185">Reference proteome</keyword>
<keyword evidence="5 6" id="KW-0472">Membrane</keyword>
<dbReference type="PANTHER" id="PTHR34478:SF2">
    <property type="entry name" value="MEMBRANE PROTEIN"/>
    <property type="match status" value="1"/>
</dbReference>
<comment type="subcellular location">
    <subcellularLocation>
        <location evidence="1">Membrane</location>
        <topology evidence="1">Single-pass membrane protein</topology>
    </subcellularLocation>
</comment>
<dbReference type="GO" id="GO:0016020">
    <property type="term" value="C:membrane"/>
    <property type="evidence" value="ECO:0007669"/>
    <property type="project" value="UniProtKB-SubCell"/>
</dbReference>
<keyword evidence="3 6" id="KW-0812">Transmembrane</keyword>
<dbReference type="EMBL" id="POSP01000003">
    <property type="protein sequence ID" value="PND38424.1"/>
    <property type="molecule type" value="Genomic_DNA"/>
</dbReference>
<evidence type="ECO:0000256" key="3">
    <source>
        <dbReference type="ARBA" id="ARBA00022692"/>
    </source>
</evidence>
<feature type="transmembrane region" description="Helical" evidence="6">
    <location>
        <begin position="12"/>
        <end position="29"/>
    </location>
</feature>
<accession>A0A2N8KY89</accession>
<dbReference type="Pfam" id="PF04011">
    <property type="entry name" value="LemA"/>
    <property type="match status" value="1"/>
</dbReference>
<dbReference type="AlphaFoldDB" id="A0A2N8KY89"/>
<evidence type="ECO:0008006" key="9">
    <source>
        <dbReference type="Google" id="ProtNLM"/>
    </source>
</evidence>
<proteinExistence type="inferred from homology"/>
<evidence type="ECO:0000256" key="6">
    <source>
        <dbReference type="SAM" id="Phobius"/>
    </source>
</evidence>
<reference evidence="7 8" key="1">
    <citation type="submission" date="2018-01" db="EMBL/GenBank/DDBJ databases">
        <title>Draft genome sequence of Paucibacter aquatile CR182 isolated from freshwater of the Nakdong River.</title>
        <authorList>
            <person name="Choi A."/>
            <person name="Chung E.J."/>
        </authorList>
    </citation>
    <scope>NUCLEOTIDE SEQUENCE [LARGE SCALE GENOMIC DNA]</scope>
    <source>
        <strain evidence="7 8">CR182</strain>
    </source>
</reference>
<evidence type="ECO:0000256" key="1">
    <source>
        <dbReference type="ARBA" id="ARBA00004167"/>
    </source>
</evidence>
<keyword evidence="4 6" id="KW-1133">Transmembrane helix</keyword>
<dbReference type="OrthoDB" id="9804152at2"/>
<evidence type="ECO:0000313" key="8">
    <source>
        <dbReference type="Proteomes" id="UP000235916"/>
    </source>
</evidence>
<dbReference type="RefSeq" id="WP_102768343.1">
    <property type="nucleotide sequence ID" value="NZ_CP124551.1"/>
</dbReference>